<evidence type="ECO:0008006" key="3">
    <source>
        <dbReference type="Google" id="ProtNLM"/>
    </source>
</evidence>
<evidence type="ECO:0000313" key="2">
    <source>
        <dbReference type="Proteomes" id="UP000598426"/>
    </source>
</evidence>
<proteinExistence type="predicted"/>
<gene>
    <name evidence="1" type="ORF">IF188_16295</name>
</gene>
<dbReference type="RefSeq" id="WP_191172856.1">
    <property type="nucleotide sequence ID" value="NZ_JACXZS010000011.1"/>
</dbReference>
<keyword evidence="2" id="KW-1185">Reference proteome</keyword>
<dbReference type="EMBL" id="JACXZS010000011">
    <property type="protein sequence ID" value="MBD3943254.1"/>
    <property type="molecule type" value="Genomic_DNA"/>
</dbReference>
<dbReference type="Proteomes" id="UP000598426">
    <property type="component" value="Unassembled WGS sequence"/>
</dbReference>
<sequence>MAVLIGCAPQQFVTLDDVLGGAEYRGITNPRENTDEVCDGIDDCIEGWESDGATYLRFTSIDAASTFADSLDDDVFQSNFIVIEWDDSVGATQRKWVEDVFLGAHQSD</sequence>
<reference evidence="1 2" key="1">
    <citation type="submission" date="2020-09" db="EMBL/GenBank/DDBJ databases">
        <title>Isolation and identification of active actinomycetes.</title>
        <authorList>
            <person name="Li X."/>
        </authorList>
    </citation>
    <scope>NUCLEOTIDE SEQUENCE [LARGE SCALE GENOMIC DNA]</scope>
    <source>
        <strain evidence="1 2">NEAU-LLC</strain>
    </source>
</reference>
<comment type="caution">
    <text evidence="1">The sequence shown here is derived from an EMBL/GenBank/DDBJ whole genome shotgun (WGS) entry which is preliminary data.</text>
</comment>
<name>A0ABR8NRJ7_9MICO</name>
<protein>
    <recommendedName>
        <fullName evidence="3">Lipoprotein</fullName>
    </recommendedName>
</protein>
<accession>A0ABR8NRJ7</accession>
<evidence type="ECO:0000313" key="1">
    <source>
        <dbReference type="EMBL" id="MBD3943254.1"/>
    </source>
</evidence>
<organism evidence="1 2">
    <name type="scientific">Microbacterium helvum</name>
    <dbReference type="NCBI Taxonomy" id="2773713"/>
    <lineage>
        <taxon>Bacteria</taxon>
        <taxon>Bacillati</taxon>
        <taxon>Actinomycetota</taxon>
        <taxon>Actinomycetes</taxon>
        <taxon>Micrococcales</taxon>
        <taxon>Microbacteriaceae</taxon>
        <taxon>Microbacterium</taxon>
    </lineage>
</organism>